<feature type="domain" description="Calcineurin-like phosphoesterase" evidence="1">
    <location>
        <begin position="13"/>
        <end position="235"/>
    </location>
</feature>
<comment type="caution">
    <text evidence="2">The sequence shown here is derived from an EMBL/GenBank/DDBJ whole genome shotgun (WGS) entry which is preliminary data.</text>
</comment>
<dbReference type="OrthoDB" id="630188at2759"/>
<reference evidence="2" key="1">
    <citation type="journal article" date="2021" name="Nat. Commun.">
        <title>Genetic determinants of endophytism in the Arabidopsis root mycobiome.</title>
        <authorList>
            <person name="Mesny F."/>
            <person name="Miyauchi S."/>
            <person name="Thiergart T."/>
            <person name="Pickel B."/>
            <person name="Atanasova L."/>
            <person name="Karlsson M."/>
            <person name="Huettel B."/>
            <person name="Barry K.W."/>
            <person name="Haridas S."/>
            <person name="Chen C."/>
            <person name="Bauer D."/>
            <person name="Andreopoulos W."/>
            <person name="Pangilinan J."/>
            <person name="LaButti K."/>
            <person name="Riley R."/>
            <person name="Lipzen A."/>
            <person name="Clum A."/>
            <person name="Drula E."/>
            <person name="Henrissat B."/>
            <person name="Kohler A."/>
            <person name="Grigoriev I.V."/>
            <person name="Martin F.M."/>
            <person name="Hacquard S."/>
        </authorList>
    </citation>
    <scope>NUCLEOTIDE SEQUENCE</scope>
    <source>
        <strain evidence="2">MPI-SDFR-AT-0117</strain>
    </source>
</reference>
<dbReference type="PANTHER" id="PTHR12905">
    <property type="entry name" value="METALLOPHOSPHOESTERASE"/>
    <property type="match status" value="1"/>
</dbReference>
<keyword evidence="3" id="KW-1185">Reference proteome</keyword>
<evidence type="ECO:0000259" key="1">
    <source>
        <dbReference type="Pfam" id="PF00149"/>
    </source>
</evidence>
<sequence length="346" mass="38015">MEFTTAMETIKTRILIISDTHGKDFKFPQATKLSADIAIHCGDLTDESKIVEYNTAIRLLLQIDAPLKLVVAGNHDFTLDTPAYERIAAESQVASDITKEDLDRVYGAPGHARALLSNAPGITVLDEGTHHFDLVNGARLTVFASPFTPSKSASMGFQYVPMPLSDIPSESASCITYNDGHAWSIQEDTHIAITHGPPRGILDRNHEKLRTGSEGLFASVASAKPKVHCFGHIHEDWGARLVTWRGSVDDKAVPSHFTHIDNGRSRTICSMASLTPSRFDSEEVANEKREELESHRRVGACTASIGGEDAQKDDGQQTLFINAAMEETFQLPWIVDIELPRGFYTS</sequence>
<dbReference type="SUPFAM" id="SSF56300">
    <property type="entry name" value="Metallo-dependent phosphatases"/>
    <property type="match status" value="1"/>
</dbReference>
<name>A0A9P9AC79_9PEZI</name>
<dbReference type="Pfam" id="PF00149">
    <property type="entry name" value="Metallophos"/>
    <property type="match status" value="1"/>
</dbReference>
<protein>
    <submittedName>
        <fullName evidence="2">Metallo-dependent phosphatase-like protein</fullName>
    </submittedName>
</protein>
<dbReference type="GO" id="GO:0016787">
    <property type="term" value="F:hydrolase activity"/>
    <property type="evidence" value="ECO:0007669"/>
    <property type="project" value="InterPro"/>
</dbReference>
<dbReference type="Proteomes" id="UP000770015">
    <property type="component" value="Unassembled WGS sequence"/>
</dbReference>
<accession>A0A9P9AC79</accession>
<dbReference type="Gene3D" id="3.60.21.10">
    <property type="match status" value="1"/>
</dbReference>
<organism evidence="2 3">
    <name type="scientific">Plectosphaerella plurivora</name>
    <dbReference type="NCBI Taxonomy" id="936078"/>
    <lineage>
        <taxon>Eukaryota</taxon>
        <taxon>Fungi</taxon>
        <taxon>Dikarya</taxon>
        <taxon>Ascomycota</taxon>
        <taxon>Pezizomycotina</taxon>
        <taxon>Sordariomycetes</taxon>
        <taxon>Hypocreomycetidae</taxon>
        <taxon>Glomerellales</taxon>
        <taxon>Plectosphaerellaceae</taxon>
        <taxon>Plectosphaerella</taxon>
    </lineage>
</organism>
<evidence type="ECO:0000313" key="2">
    <source>
        <dbReference type="EMBL" id="KAH6686694.1"/>
    </source>
</evidence>
<dbReference type="EMBL" id="JAGSXJ010000012">
    <property type="protein sequence ID" value="KAH6686694.1"/>
    <property type="molecule type" value="Genomic_DNA"/>
</dbReference>
<dbReference type="CDD" id="cd07379">
    <property type="entry name" value="MPP_239FB"/>
    <property type="match status" value="1"/>
</dbReference>
<gene>
    <name evidence="2" type="ORF">F5X68DRAFT_232036</name>
</gene>
<evidence type="ECO:0000313" key="3">
    <source>
        <dbReference type="Proteomes" id="UP000770015"/>
    </source>
</evidence>
<proteinExistence type="predicted"/>
<dbReference type="AlphaFoldDB" id="A0A9P9AC79"/>
<dbReference type="PANTHER" id="PTHR12905:SF0">
    <property type="entry name" value="CALCINEURIN-LIKE PHOSPHOESTERASE DOMAIN-CONTAINING PROTEIN"/>
    <property type="match status" value="1"/>
</dbReference>
<dbReference type="InterPro" id="IPR051693">
    <property type="entry name" value="UPF0046_metallophosphoest"/>
</dbReference>
<dbReference type="InterPro" id="IPR004843">
    <property type="entry name" value="Calcineurin-like_PHP"/>
</dbReference>
<dbReference type="InterPro" id="IPR029052">
    <property type="entry name" value="Metallo-depent_PP-like"/>
</dbReference>